<protein>
    <submittedName>
        <fullName evidence="1">NRDE family protein</fullName>
    </submittedName>
</protein>
<gene>
    <name evidence="1" type="ORF">PRVXT_000445</name>
</gene>
<reference evidence="1" key="1">
    <citation type="journal article" date="2013" name="Extremophiles">
        <title>Proteinivorax tanatarense gen. nov., sp. nov., an anaerobic, haloalkaliphilic, proteolytic bacterium isolated from a decaying algal bloom, and proposal of Proteinivoraceae fam. nov.</title>
        <authorList>
            <person name="Kevbrin V."/>
            <person name="Boltyanskaya Y."/>
            <person name="Zhilina T."/>
            <person name="Kolganova T."/>
            <person name="Lavrentjeva E."/>
            <person name="Kuznetsov B."/>
        </authorList>
    </citation>
    <scope>NUCLEOTIDE SEQUENCE</scope>
    <source>
        <strain evidence="1">Z-910T</strain>
    </source>
</reference>
<dbReference type="PANTHER" id="PTHR17985:SF8">
    <property type="entry name" value="TRANSPORT AND GOLGI ORGANIZATION PROTEIN 2 HOMOLOG"/>
    <property type="match status" value="1"/>
</dbReference>
<dbReference type="PANTHER" id="PTHR17985">
    <property type="entry name" value="SER/THR-RICH PROTEIN T10 IN DGCR REGION"/>
    <property type="match status" value="1"/>
</dbReference>
<dbReference type="InterPro" id="IPR008551">
    <property type="entry name" value="TANGO2"/>
</dbReference>
<dbReference type="EMBL" id="CP158367">
    <property type="protein sequence ID" value="XBX75327.1"/>
    <property type="molecule type" value="Genomic_DNA"/>
</dbReference>
<dbReference type="Pfam" id="PF05742">
    <property type="entry name" value="TANGO2"/>
    <property type="match status" value="1"/>
</dbReference>
<dbReference type="RefSeq" id="WP_350344072.1">
    <property type="nucleotide sequence ID" value="NZ_CP158367.1"/>
</dbReference>
<evidence type="ECO:0000313" key="1">
    <source>
        <dbReference type="EMBL" id="XBX75327.1"/>
    </source>
</evidence>
<name>A0AAU7VNC5_9FIRM</name>
<reference evidence="1" key="2">
    <citation type="submission" date="2024-06" db="EMBL/GenBank/DDBJ databases">
        <authorList>
            <person name="Petrova K.O."/>
            <person name="Toshchakov S.V."/>
            <person name="Boltjanskaja Y.V."/>
            <person name="Kevbrin V."/>
        </authorList>
    </citation>
    <scope>NUCLEOTIDE SEQUENCE</scope>
    <source>
        <strain evidence="1">Z-910T</strain>
    </source>
</reference>
<accession>A0AAU7VNC5</accession>
<dbReference type="AlphaFoldDB" id="A0AAU7VNC5"/>
<proteinExistence type="predicted"/>
<sequence length="250" mass="29327">MLFAYKIHPDYDFIFLGNRDEFKDRPTKFSHFWNEHPRVLAGMDLLKGGTWTGITKDGRIAFITNYRDFTINRTPYYSRGYLVKDFLINLTPPNEYLKKVKSNEKKYDFFNLVVGTIDDLHYYSNVENKIRQLSPGIYGLSNALLDTPWPKVQKAKNKLSFVIREDFKVQHLFDILNDTAIPTDDKLPDTGLPLEKERVLSPIHIDSPDYGTRIKTVILVDKNRKVQFYEKALKNKQWKLSNFSFTITET</sequence>
<organism evidence="1">
    <name type="scientific">Proteinivorax tanatarense</name>
    <dbReference type="NCBI Taxonomy" id="1260629"/>
    <lineage>
        <taxon>Bacteria</taxon>
        <taxon>Bacillati</taxon>
        <taxon>Bacillota</taxon>
        <taxon>Clostridia</taxon>
        <taxon>Eubacteriales</taxon>
        <taxon>Proteinivoracaceae</taxon>
        <taxon>Proteinivorax</taxon>
    </lineage>
</organism>